<feature type="region of interest" description="Disordered" evidence="1">
    <location>
        <begin position="152"/>
        <end position="202"/>
    </location>
</feature>
<proteinExistence type="predicted"/>
<dbReference type="EMBL" id="JABANP010001111">
    <property type="protein sequence ID" value="KAF4675611.1"/>
    <property type="molecule type" value="Genomic_DNA"/>
</dbReference>
<reference evidence="2 3" key="1">
    <citation type="submission" date="2020-04" db="EMBL/GenBank/DDBJ databases">
        <title>Perkinsus olseni comparative genomics.</title>
        <authorList>
            <person name="Bogema D.R."/>
        </authorList>
    </citation>
    <scope>NUCLEOTIDE SEQUENCE [LARGE SCALE GENOMIC DNA]</scope>
    <source>
        <strain evidence="2">00978-12</strain>
    </source>
</reference>
<comment type="caution">
    <text evidence="2">The sequence shown here is derived from an EMBL/GenBank/DDBJ whole genome shotgun (WGS) entry which is preliminary data.</text>
</comment>
<dbReference type="OrthoDB" id="471649at2759"/>
<name>A0A7J6MXH8_PEROL</name>
<dbReference type="Proteomes" id="UP000541610">
    <property type="component" value="Unassembled WGS sequence"/>
</dbReference>
<protein>
    <submittedName>
        <fullName evidence="2">Uncharacterized protein</fullName>
    </submittedName>
</protein>
<organism evidence="2 3">
    <name type="scientific">Perkinsus olseni</name>
    <name type="common">Perkinsus atlanticus</name>
    <dbReference type="NCBI Taxonomy" id="32597"/>
    <lineage>
        <taxon>Eukaryota</taxon>
        <taxon>Sar</taxon>
        <taxon>Alveolata</taxon>
        <taxon>Perkinsozoa</taxon>
        <taxon>Perkinsea</taxon>
        <taxon>Perkinsida</taxon>
        <taxon>Perkinsidae</taxon>
        <taxon>Perkinsus</taxon>
    </lineage>
</organism>
<evidence type="ECO:0000313" key="2">
    <source>
        <dbReference type="EMBL" id="KAF4675611.1"/>
    </source>
</evidence>
<evidence type="ECO:0000256" key="1">
    <source>
        <dbReference type="SAM" id="MobiDB-lite"/>
    </source>
</evidence>
<dbReference type="AlphaFoldDB" id="A0A7J6MXH8"/>
<gene>
    <name evidence="2" type="ORF">FOZ60_000978</name>
</gene>
<accession>A0A7J6MXH8</accession>
<sequence length="243" mass="26937">MMKSPAAYVEFSNFDESHAGATAKQRVRPTVTGTVVVTLEEEINEPEKDIGTPRFSMGRWMMQFARYSTALMVIDPDCAGNCAVFNRYQLEVGYLADETSCKDALEAEAKYRRSISKKVLSGIPLWQCFTEDHFRNSFDRALSEAAGRKAYREVTRTRKGKGPGKGYGKGFGKGSYKGSGKGSGKGRKGSHYSPWFEDESWGWGQWGSKESNSSKRAKAVNLSPLVLHPRSRSLSLTEGSSFP</sequence>
<feature type="compositionally biased region" description="Gly residues" evidence="1">
    <location>
        <begin position="163"/>
        <end position="183"/>
    </location>
</feature>
<evidence type="ECO:0000313" key="3">
    <source>
        <dbReference type="Proteomes" id="UP000541610"/>
    </source>
</evidence>